<reference evidence="4" key="1">
    <citation type="submission" date="2016-11" db="EMBL/GenBank/DDBJ databases">
        <authorList>
            <person name="Varghese N."/>
            <person name="Submissions S."/>
        </authorList>
    </citation>
    <scope>NUCLEOTIDE SEQUENCE [LARGE SCALE GENOMIC DNA]</scope>
    <source>
        <strain evidence="4">CGMCC 1.8995</strain>
    </source>
</reference>
<evidence type="ECO:0000313" key="4">
    <source>
        <dbReference type="Proteomes" id="UP000184520"/>
    </source>
</evidence>
<name>A0A1M5SNZ6_9ALTE</name>
<dbReference type="AlphaFoldDB" id="A0A1M5SNZ6"/>
<proteinExistence type="predicted"/>
<evidence type="ECO:0000313" key="3">
    <source>
        <dbReference type="EMBL" id="SHH40271.1"/>
    </source>
</evidence>
<feature type="compositionally biased region" description="Polar residues" evidence="1">
    <location>
        <begin position="1111"/>
        <end position="1125"/>
    </location>
</feature>
<feature type="region of interest" description="Disordered" evidence="1">
    <location>
        <begin position="1111"/>
        <end position="1145"/>
    </location>
</feature>
<dbReference type="InterPro" id="IPR055383">
    <property type="entry name" value="FN3-1_GpJ"/>
</dbReference>
<gene>
    <name evidence="3" type="ORF">SAMN05216361_0052</name>
</gene>
<keyword evidence="4" id="KW-1185">Reference proteome</keyword>
<dbReference type="InterPro" id="IPR003961">
    <property type="entry name" value="FN3_dom"/>
</dbReference>
<dbReference type="Proteomes" id="UP000184520">
    <property type="component" value="Unassembled WGS sequence"/>
</dbReference>
<protein>
    <recommendedName>
        <fullName evidence="2">Tip attachment protein J Fn3-1 domain-containing protein</fullName>
    </recommendedName>
</protein>
<dbReference type="CDD" id="cd00063">
    <property type="entry name" value="FN3"/>
    <property type="match status" value="1"/>
</dbReference>
<dbReference type="STRING" id="634436.SAMN05216361_0052"/>
<dbReference type="Pfam" id="PF24421">
    <property type="entry name" value="Ig_J"/>
    <property type="match status" value="1"/>
</dbReference>
<evidence type="ECO:0000256" key="1">
    <source>
        <dbReference type="SAM" id="MobiDB-lite"/>
    </source>
</evidence>
<dbReference type="OrthoDB" id="6336746at2"/>
<organism evidence="3 4">
    <name type="scientific">Marisediminitalea aggregata</name>
    <dbReference type="NCBI Taxonomy" id="634436"/>
    <lineage>
        <taxon>Bacteria</taxon>
        <taxon>Pseudomonadati</taxon>
        <taxon>Pseudomonadota</taxon>
        <taxon>Gammaproteobacteria</taxon>
        <taxon>Alteromonadales</taxon>
        <taxon>Alteromonadaceae</taxon>
        <taxon>Marisediminitalea</taxon>
    </lineage>
</organism>
<dbReference type="EMBL" id="FQWD01000010">
    <property type="protein sequence ID" value="SHH40271.1"/>
    <property type="molecule type" value="Genomic_DNA"/>
</dbReference>
<feature type="domain" description="Tip attachment protein J Fn3-1" evidence="2">
    <location>
        <begin position="481"/>
        <end position="572"/>
    </location>
</feature>
<sequence length="1145" mass="124762">MAVAVGAGLIGSAVAGVFTSGVATAVAVGLGTAALAAGVKELIPDVPASASSNQELTIGKPEPRMVVGETVISGGIIKYEKVKQGKREWQHFYMALVPHKCESVVLYQVDGKRTSAMSGEGYYLEARLGNQTGPTARSLSLMSNVDSTFIGTNATDVYCEFVINEKIWPNGVQDLKFKVRGVKVYDPRKDDTVGGSGTHRLNDETTWEWSDNAALINFWWKKFKGAVVLDDDLFDLANIAAEANICDELQAVTDSQGNTTQEKRYTCNGVFNLSSGHEAVENQLLTSCAGKWIESTGGKYRLQVAAYRGPAIFTITENHLARAPYREPFTSLSSKFNIVNGSFIDKNAFYQDADITPIRSQDMIDNRDAGVEYEDDNPLLFTQTESMAQRLGVIKLLRNAAGDSIKLVLKRCYANFVAGAVVYLNMPEHLLVGNYEIEKSLLDERNGQVELEIKETSADMYNQAQTAPDFDATPNFQIDNTYVAPVETLAYTPTPDSSVRQGVLTWDHPLSDSVVRYVITIEQAGTVVKTGETLELYYNIANLPVGNYTALVYAVNTFGKTSEAISRTFSTVVPSTPTGQVGIQVLPGRVIITGPALPNSSSTYEWKYYFSDNFSNAFEGGLNKVLTVTNTPPNGTLYVWYRIVDGDLVDPAWVQFAVPNLVGISAEEVTPELIAGLTLPGRPQNIGTEITNITNDLNLWSVQTGQLGGDYGTLLYNVTEATGAAAANTLEILAIKSLVGTESVTAQITAFKNAQIGYEDPQTGDWIEGAAFAQAFDEVLITDADQNELSIHQYFQALETRTGELEGKVQLGVTVEGSYTGIEILAGTSGLSTFRLFMDELIFASRNGNIAYQYNAASDRHLWYGATAHIGATKMEIRDYENPFGPDNLVVWKGPTTLNLGIPDFDSLTKANAEMWVDENGDKFEGGNLRVSGVFESSAMKAGSGVILNDEGLTGPPTVYAFASGRSNDRIDRTLTMPTLYGPGYVVTPNVAHSNFRLSYYNMDMFLKVLYTKSAGTSTVSNYEIEVKYTFQPSDPTGPTYPSGHNQWVTVVTGSVNPLHDYASVPLIYRYTTRSEPWDTLEIRILVTSASGEGRPLSVLCELTVFNQNRSSNTPGSISSDSYESPGNDEPDYDDIYVPPGYIAP</sequence>
<accession>A0A1M5SNZ6</accession>
<evidence type="ECO:0000259" key="2">
    <source>
        <dbReference type="Pfam" id="PF24421"/>
    </source>
</evidence>
<dbReference type="RefSeq" id="WP_073325397.1">
    <property type="nucleotide sequence ID" value="NZ_FQWD01000010.1"/>
</dbReference>